<gene>
    <name evidence="1" type="ORF">NP603_17535</name>
</gene>
<accession>A0ABT1UMR3</accession>
<dbReference type="Proteomes" id="UP001524569">
    <property type="component" value="Unassembled WGS sequence"/>
</dbReference>
<evidence type="ECO:0000313" key="2">
    <source>
        <dbReference type="Proteomes" id="UP001524569"/>
    </source>
</evidence>
<organism evidence="1 2">
    <name type="scientific">Methylomonas aurea</name>
    <dbReference type="NCBI Taxonomy" id="2952224"/>
    <lineage>
        <taxon>Bacteria</taxon>
        <taxon>Pseudomonadati</taxon>
        <taxon>Pseudomonadota</taxon>
        <taxon>Gammaproteobacteria</taxon>
        <taxon>Methylococcales</taxon>
        <taxon>Methylococcaceae</taxon>
        <taxon>Methylomonas</taxon>
    </lineage>
</organism>
<reference evidence="1 2" key="1">
    <citation type="submission" date="2022-07" db="EMBL/GenBank/DDBJ databases">
        <title>Methylomonas rivi sp. nov., Methylomonas rosea sp. nov., Methylomonas aureus sp. nov. and Methylomonas subterranea sp. nov., four novel methanotrophs isolated from a freshwater creek and the deep terrestrial subsurface.</title>
        <authorList>
            <person name="Abin C."/>
            <person name="Sankaranarayanan K."/>
            <person name="Garner C."/>
            <person name="Sindelar R."/>
            <person name="Kotary K."/>
            <person name="Garner R."/>
            <person name="Barclay S."/>
            <person name="Lawson P."/>
            <person name="Krumholz L."/>
        </authorList>
    </citation>
    <scope>NUCLEOTIDE SEQUENCE [LARGE SCALE GENOMIC DNA]</scope>
    <source>
        <strain evidence="1 2">SURF-1</strain>
    </source>
</reference>
<dbReference type="RefSeq" id="WP_256612199.1">
    <property type="nucleotide sequence ID" value="NZ_JANIBM010000031.1"/>
</dbReference>
<proteinExistence type="predicted"/>
<comment type="caution">
    <text evidence="1">The sequence shown here is derived from an EMBL/GenBank/DDBJ whole genome shotgun (WGS) entry which is preliminary data.</text>
</comment>
<evidence type="ECO:0000313" key="1">
    <source>
        <dbReference type="EMBL" id="MCQ8182930.1"/>
    </source>
</evidence>
<dbReference type="EMBL" id="JANIBM010000031">
    <property type="protein sequence ID" value="MCQ8182930.1"/>
    <property type="molecule type" value="Genomic_DNA"/>
</dbReference>
<sequence length="73" mass="7511">MDAAGAAAVTTYAYTSFPAGYTAFSRPTAVTEKTTATNSVTNTKAYNATNKYLPQTVIAPAGLHSATSKGLYA</sequence>
<name>A0ABT1UMR3_9GAMM</name>
<keyword evidence="2" id="KW-1185">Reference proteome</keyword>
<protein>
    <submittedName>
        <fullName evidence="1">Uncharacterized protein</fullName>
    </submittedName>
</protein>